<dbReference type="AlphaFoldDB" id="A0A7W8P6X0"/>
<comment type="caution">
    <text evidence="1">The sequence shown here is derived from an EMBL/GenBank/DDBJ whole genome shotgun (WGS) entry which is preliminary data.</text>
</comment>
<gene>
    <name evidence="1" type="ORF">HDG41_007954</name>
</gene>
<dbReference type="EMBL" id="JACHDE010000045">
    <property type="protein sequence ID" value="MBB5405856.1"/>
    <property type="molecule type" value="Genomic_DNA"/>
</dbReference>
<organism evidence="1 2">
    <name type="scientific">Paraburkholderia youngii</name>
    <dbReference type="NCBI Taxonomy" id="2782701"/>
    <lineage>
        <taxon>Bacteria</taxon>
        <taxon>Pseudomonadati</taxon>
        <taxon>Pseudomonadota</taxon>
        <taxon>Betaproteobacteria</taxon>
        <taxon>Burkholderiales</taxon>
        <taxon>Burkholderiaceae</taxon>
        <taxon>Paraburkholderia</taxon>
    </lineage>
</organism>
<feature type="non-terminal residue" evidence="1">
    <location>
        <position position="74"/>
    </location>
</feature>
<proteinExistence type="predicted"/>
<accession>A0A7W8P6X0</accession>
<sequence>MRIEHKIRSHGAAVTTSVFAHALHGQEGARHGGGTPAGGTSWNREAVLGGNGRTCMDSTTAEPCEGVRVAFYRA</sequence>
<protein>
    <submittedName>
        <fullName evidence="1">Uncharacterized protein</fullName>
    </submittedName>
</protein>
<evidence type="ECO:0000313" key="2">
    <source>
        <dbReference type="Proteomes" id="UP000592820"/>
    </source>
</evidence>
<dbReference type="Proteomes" id="UP000592820">
    <property type="component" value="Unassembled WGS sequence"/>
</dbReference>
<evidence type="ECO:0000313" key="1">
    <source>
        <dbReference type="EMBL" id="MBB5405856.1"/>
    </source>
</evidence>
<name>A0A7W8P6X0_9BURK</name>
<reference evidence="1 2" key="1">
    <citation type="submission" date="2020-08" db="EMBL/GenBank/DDBJ databases">
        <title>Genomic Encyclopedia of Type Strains, Phase IV (KMG-V): Genome sequencing to study the core and pangenomes of soil and plant-associated prokaryotes.</title>
        <authorList>
            <person name="Whitman W."/>
        </authorList>
    </citation>
    <scope>NUCLEOTIDE SEQUENCE [LARGE SCALE GENOMIC DNA]</scope>
    <source>
        <strain evidence="1 2">JPY162</strain>
    </source>
</reference>